<organism evidence="1 2">
    <name type="scientific">Rattus norvegicus</name>
    <name type="common">Rat</name>
    <dbReference type="NCBI Taxonomy" id="10116"/>
    <lineage>
        <taxon>Eukaryota</taxon>
        <taxon>Metazoa</taxon>
        <taxon>Chordata</taxon>
        <taxon>Craniata</taxon>
        <taxon>Vertebrata</taxon>
        <taxon>Euteleostomi</taxon>
        <taxon>Mammalia</taxon>
        <taxon>Eutheria</taxon>
        <taxon>Euarchontoglires</taxon>
        <taxon>Glires</taxon>
        <taxon>Rodentia</taxon>
        <taxon>Myomorpha</taxon>
        <taxon>Muroidea</taxon>
        <taxon>Muridae</taxon>
        <taxon>Murinae</taxon>
        <taxon>Rattus</taxon>
    </lineage>
</organism>
<accession>A6KBB9</accession>
<name>A6KBB9_RAT</name>
<dbReference type="Proteomes" id="UP000234681">
    <property type="component" value="Chromosome 1"/>
</dbReference>
<proteinExistence type="predicted"/>
<dbReference type="AlphaFoldDB" id="A6KBB9"/>
<evidence type="ECO:0000313" key="1">
    <source>
        <dbReference type="EMBL" id="EDL99746.1"/>
    </source>
</evidence>
<evidence type="ECO:0000313" key="2">
    <source>
        <dbReference type="Proteomes" id="UP000234681"/>
    </source>
</evidence>
<dbReference type="EMBL" id="CH474033">
    <property type="protein sequence ID" value="EDL99746.1"/>
    <property type="molecule type" value="Genomic_DNA"/>
</dbReference>
<reference evidence="1 2" key="1">
    <citation type="submission" date="2005-09" db="EMBL/GenBank/DDBJ databases">
        <authorList>
            <person name="Mural R.J."/>
            <person name="Li P.W."/>
            <person name="Adams M.D."/>
            <person name="Amanatides P.G."/>
            <person name="Baden-Tillson H."/>
            <person name="Barnstead M."/>
            <person name="Chin S.H."/>
            <person name="Dew I."/>
            <person name="Evans C.A."/>
            <person name="Ferriera S."/>
            <person name="Flanigan M."/>
            <person name="Fosler C."/>
            <person name="Glodek A."/>
            <person name="Gu Z."/>
            <person name="Holt R.A."/>
            <person name="Jennings D."/>
            <person name="Kraft C.L."/>
            <person name="Lu F."/>
            <person name="Nguyen T."/>
            <person name="Nusskern D.R."/>
            <person name="Pfannkoch C.M."/>
            <person name="Sitter C."/>
            <person name="Sutton G.G."/>
            <person name="Venter J.C."/>
            <person name="Wang Z."/>
            <person name="Woodage T."/>
            <person name="Zheng X.H."/>
            <person name="Zhong F."/>
        </authorList>
    </citation>
    <scope>NUCLEOTIDE SEQUENCE [LARGE SCALE GENOMIC DNA]</scope>
    <source>
        <strain>BN</strain>
        <strain evidence="2">Sprague-Dawley</strain>
    </source>
</reference>
<dbReference type="PROSITE" id="PS51257">
    <property type="entry name" value="PROKAR_LIPOPROTEIN"/>
    <property type="match status" value="1"/>
</dbReference>
<protein>
    <submittedName>
        <fullName evidence="1">RCG22993, isoform CRA_a</fullName>
    </submittedName>
</protein>
<sequence length="42" mass="4675">MVRPCSKSFYKELLLEKCNSLVSLGLILLSQSCSSVKQSKEP</sequence>
<gene>
    <name evidence="1" type="ORF">rCG_22993</name>
</gene>